<evidence type="ECO:0000256" key="3">
    <source>
        <dbReference type="ARBA" id="ARBA00022490"/>
    </source>
</evidence>
<dbReference type="GO" id="GO:0009615">
    <property type="term" value="P:response to virus"/>
    <property type="evidence" value="ECO:0007669"/>
    <property type="project" value="TreeGrafter"/>
</dbReference>
<dbReference type="Pfam" id="PF25261">
    <property type="entry name" value="zf-CCCH_PARP12"/>
    <property type="match status" value="1"/>
</dbReference>
<feature type="compositionally biased region" description="Polar residues" evidence="12">
    <location>
        <begin position="263"/>
        <end position="273"/>
    </location>
</feature>
<evidence type="ECO:0000256" key="2">
    <source>
        <dbReference type="ARBA" id="ARBA00004496"/>
    </source>
</evidence>
<dbReference type="GO" id="GO:0003723">
    <property type="term" value="F:RNA binding"/>
    <property type="evidence" value="ECO:0007669"/>
    <property type="project" value="TreeGrafter"/>
</dbReference>
<dbReference type="SUPFAM" id="SSF117839">
    <property type="entry name" value="WWE domain"/>
    <property type="match status" value="1"/>
</dbReference>
<dbReference type="Gene3D" id="3.90.228.10">
    <property type="match status" value="1"/>
</dbReference>
<dbReference type="Proteomes" id="UP000585614">
    <property type="component" value="Unassembled WGS sequence"/>
</dbReference>
<dbReference type="GO" id="GO:1990404">
    <property type="term" value="F:NAD+-protein mono-ADP-ribosyltransferase activity"/>
    <property type="evidence" value="ECO:0007669"/>
    <property type="project" value="TreeGrafter"/>
</dbReference>
<dbReference type="InterPro" id="IPR041360">
    <property type="entry name" value="ZAP_HTH"/>
</dbReference>
<proteinExistence type="inferred from homology"/>
<dbReference type="Pfam" id="PF18606">
    <property type="entry name" value="HTH_53"/>
    <property type="match status" value="1"/>
</dbReference>
<feature type="compositionally biased region" description="Polar residues" evidence="12">
    <location>
        <begin position="356"/>
        <end position="365"/>
    </location>
</feature>
<feature type="domain" description="C3H1-type" evidence="13">
    <location>
        <begin position="173"/>
        <end position="194"/>
    </location>
</feature>
<dbReference type="EMBL" id="JACAGC010000026">
    <property type="protein sequence ID" value="KAF6276349.1"/>
    <property type="molecule type" value="Genomic_DNA"/>
</dbReference>
<feature type="compositionally biased region" description="Basic and acidic residues" evidence="12">
    <location>
        <begin position="236"/>
        <end position="250"/>
    </location>
</feature>
<evidence type="ECO:0000256" key="6">
    <source>
        <dbReference type="ARBA" id="ARBA00022737"/>
    </source>
</evidence>
<dbReference type="GO" id="GO:0032481">
    <property type="term" value="P:positive regulation of type I interferon production"/>
    <property type="evidence" value="ECO:0007669"/>
    <property type="project" value="TreeGrafter"/>
</dbReference>
<evidence type="ECO:0000256" key="10">
    <source>
        <dbReference type="ARBA" id="ARBA00024347"/>
    </source>
</evidence>
<dbReference type="Gene3D" id="1.10.10.10">
    <property type="entry name" value="Winged helix-like DNA-binding domain superfamily/Winged helix DNA-binding domain"/>
    <property type="match status" value="1"/>
</dbReference>
<dbReference type="InterPro" id="IPR012317">
    <property type="entry name" value="Poly(ADP-ribose)pol_cat_dom"/>
</dbReference>
<feature type="region of interest" description="Disordered" evidence="12">
    <location>
        <begin position="356"/>
        <end position="375"/>
    </location>
</feature>
<evidence type="ECO:0000313" key="16">
    <source>
        <dbReference type="EMBL" id="KAF6276349.1"/>
    </source>
</evidence>
<feature type="zinc finger region" description="C3H1-type" evidence="11">
    <location>
        <begin position="173"/>
        <end position="194"/>
    </location>
</feature>
<dbReference type="InterPro" id="IPR057602">
    <property type="entry name" value="Zfn-CCCH_PARP12"/>
</dbReference>
<feature type="region of interest" description="Disordered" evidence="12">
    <location>
        <begin position="263"/>
        <end position="282"/>
    </location>
</feature>
<keyword evidence="9" id="KW-0539">Nucleus</keyword>
<dbReference type="InterPro" id="IPR000571">
    <property type="entry name" value="Znf_CCCH"/>
</dbReference>
<evidence type="ECO:0000259" key="13">
    <source>
        <dbReference type="PROSITE" id="PS50103"/>
    </source>
</evidence>
<dbReference type="Pfam" id="PF23466">
    <property type="entry name" value="WWE_4"/>
    <property type="match status" value="1"/>
</dbReference>
<accession>A0A7J7RJN8</accession>
<dbReference type="SUPFAM" id="SSF56399">
    <property type="entry name" value="ADP-ribosylation"/>
    <property type="match status" value="1"/>
</dbReference>
<feature type="compositionally biased region" description="Polar residues" evidence="12">
    <location>
        <begin position="381"/>
        <end position="395"/>
    </location>
</feature>
<feature type="region of interest" description="Disordered" evidence="12">
    <location>
        <begin position="381"/>
        <end position="400"/>
    </location>
</feature>
<evidence type="ECO:0000256" key="5">
    <source>
        <dbReference type="ARBA" id="ARBA00022723"/>
    </source>
</evidence>
<feature type="domain" description="WWE" evidence="14">
    <location>
        <begin position="593"/>
        <end position="680"/>
    </location>
</feature>
<dbReference type="FunFam" id="1.10.10.10:FF:000428">
    <property type="entry name" value="Zinc finger CCCH-type containing, antiviral 1"/>
    <property type="match status" value="1"/>
</dbReference>
<name>A0A7J7RJN8_RHIFE</name>
<dbReference type="Gene3D" id="3.30.720.50">
    <property type="match status" value="1"/>
</dbReference>
<dbReference type="CDD" id="cd01439">
    <property type="entry name" value="TCCD_inducible_PARP_like"/>
    <property type="match status" value="1"/>
</dbReference>
<evidence type="ECO:0000256" key="8">
    <source>
        <dbReference type="ARBA" id="ARBA00022833"/>
    </source>
</evidence>
<dbReference type="GO" id="GO:0003950">
    <property type="term" value="F:NAD+ poly-ADP-ribosyltransferase activity"/>
    <property type="evidence" value="ECO:0007669"/>
    <property type="project" value="InterPro"/>
</dbReference>
<keyword evidence="8 11" id="KW-0862">Zinc</keyword>
<dbReference type="Pfam" id="PF18633">
    <property type="entry name" value="zf-CCCH_8"/>
    <property type="match status" value="1"/>
</dbReference>
<reference evidence="16 17" key="1">
    <citation type="journal article" date="2020" name="Nature">
        <title>Six reference-quality genomes reveal evolution of bat adaptations.</title>
        <authorList>
            <person name="Jebb D."/>
            <person name="Huang Z."/>
            <person name="Pippel M."/>
            <person name="Hughes G.M."/>
            <person name="Lavrichenko K."/>
            <person name="Devanna P."/>
            <person name="Winkler S."/>
            <person name="Jermiin L.S."/>
            <person name="Skirmuntt E.C."/>
            <person name="Katzourakis A."/>
            <person name="Burkitt-Gray L."/>
            <person name="Ray D.A."/>
            <person name="Sullivan K.A.M."/>
            <person name="Roscito J.G."/>
            <person name="Kirilenko B.M."/>
            <person name="Davalos L.M."/>
            <person name="Corthals A.P."/>
            <person name="Power M.L."/>
            <person name="Jones G."/>
            <person name="Ransome R.D."/>
            <person name="Dechmann D.K.N."/>
            <person name="Locatelli A.G."/>
            <person name="Puechmaille S.J."/>
            <person name="Fedrigo O."/>
            <person name="Jarvis E.D."/>
            <person name="Hiller M."/>
            <person name="Vernes S.C."/>
            <person name="Myers E.W."/>
            <person name="Teeling E.C."/>
        </authorList>
    </citation>
    <scope>NUCLEOTIDE SEQUENCE [LARGE SCALE GENOMIC DNA]</scope>
    <source>
        <strain evidence="16">MRhiFer1</strain>
        <tissue evidence="16">Lung</tissue>
    </source>
</reference>
<dbReference type="Pfam" id="PF02825">
    <property type="entry name" value="WWE"/>
    <property type="match status" value="1"/>
</dbReference>
<organism evidence="16 17">
    <name type="scientific">Rhinolophus ferrumequinum</name>
    <name type="common">Greater horseshoe bat</name>
    <dbReference type="NCBI Taxonomy" id="59479"/>
    <lineage>
        <taxon>Eukaryota</taxon>
        <taxon>Metazoa</taxon>
        <taxon>Chordata</taxon>
        <taxon>Craniata</taxon>
        <taxon>Vertebrata</taxon>
        <taxon>Euteleostomi</taxon>
        <taxon>Mammalia</taxon>
        <taxon>Eutheria</taxon>
        <taxon>Laurasiatheria</taxon>
        <taxon>Chiroptera</taxon>
        <taxon>Yinpterochiroptera</taxon>
        <taxon>Rhinolophoidea</taxon>
        <taxon>Rhinolophidae</taxon>
        <taxon>Rhinolophinae</taxon>
        <taxon>Rhinolophus</taxon>
    </lineage>
</organism>
<evidence type="ECO:0000313" key="17">
    <source>
        <dbReference type="Proteomes" id="UP000585614"/>
    </source>
</evidence>
<evidence type="ECO:0000259" key="14">
    <source>
        <dbReference type="PROSITE" id="PS50918"/>
    </source>
</evidence>
<dbReference type="InterPro" id="IPR040954">
    <property type="entry name" value="Znf-CCCH_8"/>
</dbReference>
<gene>
    <name evidence="16" type="ORF">mRhiFer1_018575</name>
</gene>
<dbReference type="PANTHER" id="PTHR45740">
    <property type="entry name" value="POLY [ADP-RIBOSE] POLYMERASE"/>
    <property type="match status" value="1"/>
</dbReference>
<evidence type="ECO:0000256" key="9">
    <source>
        <dbReference type="ARBA" id="ARBA00023242"/>
    </source>
</evidence>
<feature type="domain" description="PARP catalytic" evidence="15">
    <location>
        <begin position="713"/>
        <end position="903"/>
    </location>
</feature>
<comment type="similarity">
    <text evidence="10">Belongs to the ARTD/PARP family.</text>
</comment>
<dbReference type="AlphaFoldDB" id="A0A7J7RJN8"/>
<keyword evidence="3" id="KW-0963">Cytoplasm</keyword>
<dbReference type="PROSITE" id="PS51059">
    <property type="entry name" value="PARP_CATALYTIC"/>
    <property type="match status" value="1"/>
</dbReference>
<keyword evidence="6" id="KW-0677">Repeat</keyword>
<dbReference type="InterPro" id="IPR037197">
    <property type="entry name" value="WWE_dom_sf"/>
</dbReference>
<dbReference type="PROSITE" id="PS50918">
    <property type="entry name" value="WWE"/>
    <property type="match status" value="1"/>
</dbReference>
<evidence type="ECO:0000256" key="11">
    <source>
        <dbReference type="PROSITE-ProRule" id="PRU00723"/>
    </source>
</evidence>
<dbReference type="PANTHER" id="PTHR45740:SF8">
    <property type="entry name" value="ZINC FINGER CCCH-TYPE ANTIVIRAL PROTEIN 1"/>
    <property type="match status" value="1"/>
</dbReference>
<protein>
    <submittedName>
        <fullName evidence="16">Zinc finger CCCH-type containing, antiviral 1</fullName>
    </submittedName>
</protein>
<comment type="subcellular location">
    <subcellularLocation>
        <location evidence="2">Cytoplasm</location>
    </subcellularLocation>
    <subcellularLocation>
        <location evidence="1">Nucleus</location>
    </subcellularLocation>
</comment>
<evidence type="ECO:0000256" key="1">
    <source>
        <dbReference type="ARBA" id="ARBA00004123"/>
    </source>
</evidence>
<dbReference type="InterPro" id="IPR036388">
    <property type="entry name" value="WH-like_DNA-bd_sf"/>
</dbReference>
<dbReference type="InterPro" id="IPR051712">
    <property type="entry name" value="ARTD-AVP"/>
</dbReference>
<comment type="caution">
    <text evidence="16">The sequence shown here is derived from an EMBL/GenBank/DDBJ whole genome shotgun (WGS) entry which is preliminary data.</text>
</comment>
<evidence type="ECO:0000256" key="4">
    <source>
        <dbReference type="ARBA" id="ARBA00022553"/>
    </source>
</evidence>
<evidence type="ECO:0000259" key="15">
    <source>
        <dbReference type="PROSITE" id="PS51059"/>
    </source>
</evidence>
<keyword evidence="4" id="KW-0597">Phosphoprotein</keyword>
<dbReference type="GO" id="GO:0005737">
    <property type="term" value="C:cytoplasm"/>
    <property type="evidence" value="ECO:0007669"/>
    <property type="project" value="UniProtKB-SubCell"/>
</dbReference>
<dbReference type="GO" id="GO:0061014">
    <property type="term" value="P:positive regulation of mRNA catabolic process"/>
    <property type="evidence" value="ECO:0007669"/>
    <property type="project" value="TreeGrafter"/>
</dbReference>
<sequence length="903" mass="101068">MADPEVCCFITKILCAHGGRMALDALLDEIVLSEAQLCEVLEAAGPNRFVILETGGGAGVTRSVVATTGARVCRRKFCQKSCGNLHLCKLNLLGRCHYSQSERNLCKYSHEVLSEDNFRILKNHQLSGLNKEELAVLLVQSDPFFMPEICKSYKGEGRRQICSQQPPCERLHICEHFTRGNCGYANCLRSHNLMDRKVLAIMREHGLTPEVVQNIQDICNSKHNRKKPSGLRAPSHRRDTAYRGRSKSRDRVLQDKLEFLPSASVSTARSGTPSPDHIGRRSPQDDVLIEGLAHKFVHLGSQDGPQPSSVSSKSVNLGGTVQVGGSQRFSENGSPERFFYGNQVCTPLTSDLTSASNWKGPTSWLNDKGTSRENLYSPSQAASYSSLDSPQTLDNGATRKSAGLLSSGYTTIEGRSGNQDGQHFPTFNNHFDGLATDITAIKSFNCQMATSRQRENSLPRNQETRTTYTNLQTISKIIDDAEPGIAFVTNSTSDVASTTSSGTGDHGSKEICLNSLIRSSCQLKGCSKVHFRLPYQWQVLIGNIWIDFELMECIEKAYCNPQFSSIFVGNDEINFQKMTCNLNPIRRISTPSSVTMPDNSVFTTKWIWYWKNEFDEWVEYGKKKGNQQISTVDSSYLESFFLLYPRGIVTFQVGSQNYELSFQGMIQTNVESKTQRGVVRRPVFVSVQEVEQIRSGLDHQPAQIQSKPLTATLPDPRNFSTPSLKRYELSEINIQCPEYANISEHFKATMKNASIAKIKKIKNVELLNAFERKKMKMKNRNEKRLFCAVGRANVEYICANNFEWTLHGTSETKYGKGNYFTKDAICAHSNCQCDLKSIVMFVARVLVGESIEGHKSYTSPPAPYDSCVDTRLNPSVFVIFQKDQIYPEYVIEYTAGDKTCVIS</sequence>
<dbReference type="GO" id="GO:0008270">
    <property type="term" value="F:zinc ion binding"/>
    <property type="evidence" value="ECO:0007669"/>
    <property type="project" value="UniProtKB-KW"/>
</dbReference>
<evidence type="ECO:0000256" key="7">
    <source>
        <dbReference type="ARBA" id="ARBA00022771"/>
    </source>
</evidence>
<keyword evidence="7 11" id="KW-0863">Zinc-finger</keyword>
<dbReference type="InterPro" id="IPR004170">
    <property type="entry name" value="WWE_dom"/>
</dbReference>
<evidence type="ECO:0000256" key="12">
    <source>
        <dbReference type="SAM" id="MobiDB-lite"/>
    </source>
</evidence>
<feature type="region of interest" description="Disordered" evidence="12">
    <location>
        <begin position="221"/>
        <end position="250"/>
    </location>
</feature>
<dbReference type="GO" id="GO:0005634">
    <property type="term" value="C:nucleus"/>
    <property type="evidence" value="ECO:0007669"/>
    <property type="project" value="UniProtKB-SubCell"/>
</dbReference>
<dbReference type="PROSITE" id="PS50103">
    <property type="entry name" value="ZF_C3H1"/>
    <property type="match status" value="1"/>
</dbReference>
<dbReference type="Pfam" id="PF00644">
    <property type="entry name" value="PARP"/>
    <property type="match status" value="1"/>
</dbReference>
<keyword evidence="5 11" id="KW-0479">Metal-binding</keyword>